<evidence type="ECO:0000256" key="5">
    <source>
        <dbReference type="ARBA" id="ARBA00023136"/>
    </source>
</evidence>
<reference evidence="11 12" key="1">
    <citation type="submission" date="2019-09" db="EMBL/GenBank/DDBJ databases">
        <title>Draft genome of the ectomycorrhizal ascomycete Sphaerosporella brunnea.</title>
        <authorList>
            <consortium name="DOE Joint Genome Institute"/>
            <person name="Benucci G.M."/>
            <person name="Marozzi G."/>
            <person name="Antonielli L."/>
            <person name="Sanchez S."/>
            <person name="Marco P."/>
            <person name="Wang X."/>
            <person name="Falini L.B."/>
            <person name="Barry K."/>
            <person name="Haridas S."/>
            <person name="Lipzen A."/>
            <person name="Labutti K."/>
            <person name="Grigoriev I.V."/>
            <person name="Murat C."/>
            <person name="Martin F."/>
            <person name="Albertini E."/>
            <person name="Donnini D."/>
            <person name="Bonito G."/>
        </authorList>
    </citation>
    <scope>NUCLEOTIDE SEQUENCE [LARGE SCALE GENOMIC DNA]</scope>
    <source>
        <strain evidence="11 12">Sb_GMNB300</strain>
    </source>
</reference>
<evidence type="ECO:0000256" key="2">
    <source>
        <dbReference type="ARBA" id="ARBA00009808"/>
    </source>
</evidence>
<evidence type="ECO:0000256" key="1">
    <source>
        <dbReference type="ARBA" id="ARBA00004141"/>
    </source>
</evidence>
<dbReference type="GO" id="GO:0046513">
    <property type="term" value="P:ceramide biosynthetic process"/>
    <property type="evidence" value="ECO:0007669"/>
    <property type="project" value="InterPro"/>
</dbReference>
<evidence type="ECO:0000313" key="12">
    <source>
        <dbReference type="Proteomes" id="UP000326924"/>
    </source>
</evidence>
<feature type="transmembrane region" description="Helical" evidence="8">
    <location>
        <begin position="31"/>
        <end position="49"/>
    </location>
</feature>
<keyword evidence="4 8" id="KW-1133">Transmembrane helix</keyword>
<dbReference type="PANTHER" id="PTHR12560:SF0">
    <property type="entry name" value="LD18904P"/>
    <property type="match status" value="1"/>
</dbReference>
<dbReference type="GO" id="GO:0016020">
    <property type="term" value="C:membrane"/>
    <property type="evidence" value="ECO:0007669"/>
    <property type="project" value="UniProtKB-SubCell"/>
</dbReference>
<evidence type="ECO:0000256" key="4">
    <source>
        <dbReference type="ARBA" id="ARBA00022989"/>
    </source>
</evidence>
<keyword evidence="5 6" id="KW-0472">Membrane</keyword>
<comment type="caution">
    <text evidence="11">The sequence shown here is derived from an EMBL/GenBank/DDBJ whole genome shotgun (WGS) entry which is preliminary data.</text>
</comment>
<dbReference type="EMBL" id="VXIS01000531">
    <property type="protein sequence ID" value="KAA8892987.1"/>
    <property type="molecule type" value="Genomic_DNA"/>
</dbReference>
<feature type="domain" description="TLC" evidence="9">
    <location>
        <begin position="1"/>
        <end position="215"/>
    </location>
</feature>
<gene>
    <name evidence="10" type="ORF">FN846DRAFT_589053</name>
    <name evidence="11" type="ORF">FN846DRAFT_589143</name>
</gene>
<proteinExistence type="inferred from homology"/>
<dbReference type="Pfam" id="PF03798">
    <property type="entry name" value="TRAM_LAG1_CLN8"/>
    <property type="match status" value="1"/>
</dbReference>
<sequence length="285" mass="32872">MHLLWNSPYWFNMQQLWTDWPLRETTGLFKWYYLAQFAFWLQQIFVLNIEERRKDHYQMFAHHIITYTLIASSYCYHMTRVGHVILCIMDVIDILLSVAKLLKYLGYSTSCDFAFGIFLVGWIIGRHGMYNWIVYSVWKDSVVSIPVGCYGADGVLIPARRVDFQTLWRTFTFQSETVCFTPPIQRTFVALLVGLQIITLIWLFMILRVAYRVVRGAGADDTRSEDEDEEDDELEELEDISKQPTGTASAETIARMVGTNRTAKSVTNGHALSSHLPSQPLGEDG</sequence>
<dbReference type="EMBL" id="VXIS01000531">
    <property type="protein sequence ID" value="KAA8892988.1"/>
    <property type="molecule type" value="Genomic_DNA"/>
</dbReference>
<feature type="compositionally biased region" description="Acidic residues" evidence="7">
    <location>
        <begin position="223"/>
        <end position="238"/>
    </location>
</feature>
<accession>A0A5J5EE19</accession>
<dbReference type="PROSITE" id="PS50922">
    <property type="entry name" value="TLC"/>
    <property type="match status" value="1"/>
</dbReference>
<dbReference type="InterPro" id="IPR016439">
    <property type="entry name" value="Lag1/Lac1-like"/>
</dbReference>
<feature type="region of interest" description="Disordered" evidence="7">
    <location>
        <begin position="220"/>
        <end position="285"/>
    </location>
</feature>
<dbReference type="PANTHER" id="PTHR12560">
    <property type="entry name" value="LONGEVITY ASSURANCE FACTOR 1 LAG1"/>
    <property type="match status" value="1"/>
</dbReference>
<dbReference type="Proteomes" id="UP000326924">
    <property type="component" value="Unassembled WGS sequence"/>
</dbReference>
<keyword evidence="12" id="KW-1185">Reference proteome</keyword>
<evidence type="ECO:0000259" key="9">
    <source>
        <dbReference type="PROSITE" id="PS50922"/>
    </source>
</evidence>
<dbReference type="OrthoDB" id="537032at2759"/>
<feature type="transmembrane region" description="Helical" evidence="8">
    <location>
        <begin position="104"/>
        <end position="124"/>
    </location>
</feature>
<evidence type="ECO:0000256" key="6">
    <source>
        <dbReference type="PROSITE-ProRule" id="PRU00205"/>
    </source>
</evidence>
<dbReference type="InterPro" id="IPR006634">
    <property type="entry name" value="TLC-dom"/>
</dbReference>
<evidence type="ECO:0000313" key="10">
    <source>
        <dbReference type="EMBL" id="KAA8892987.1"/>
    </source>
</evidence>
<protein>
    <submittedName>
        <fullName evidence="11">TLC domain-containing protein</fullName>
    </submittedName>
</protein>
<comment type="similarity">
    <text evidence="2">Belongs to the sphingosine N-acyltransferase family.</text>
</comment>
<dbReference type="AlphaFoldDB" id="A0A5J5EE19"/>
<feature type="compositionally biased region" description="Polar residues" evidence="7">
    <location>
        <begin position="259"/>
        <end position="277"/>
    </location>
</feature>
<evidence type="ECO:0000256" key="8">
    <source>
        <dbReference type="SAM" id="Phobius"/>
    </source>
</evidence>
<name>A0A5J5EE19_9PEZI</name>
<dbReference type="PIRSF" id="PIRSF005225">
    <property type="entry name" value="LAG1_LAC1"/>
    <property type="match status" value="1"/>
</dbReference>
<comment type="subcellular location">
    <subcellularLocation>
        <location evidence="1">Membrane</location>
        <topology evidence="1">Multi-pass membrane protein</topology>
    </subcellularLocation>
</comment>
<keyword evidence="3 6" id="KW-0812">Transmembrane</keyword>
<feature type="transmembrane region" description="Helical" evidence="8">
    <location>
        <begin position="188"/>
        <end position="207"/>
    </location>
</feature>
<evidence type="ECO:0000313" key="11">
    <source>
        <dbReference type="EMBL" id="KAA8892988.1"/>
    </source>
</evidence>
<evidence type="ECO:0000256" key="7">
    <source>
        <dbReference type="SAM" id="MobiDB-lite"/>
    </source>
</evidence>
<evidence type="ECO:0000256" key="3">
    <source>
        <dbReference type="ARBA" id="ARBA00022692"/>
    </source>
</evidence>
<dbReference type="GO" id="GO:0050291">
    <property type="term" value="F:sphingosine N-acyltransferase activity"/>
    <property type="evidence" value="ECO:0007669"/>
    <property type="project" value="InterPro"/>
</dbReference>
<dbReference type="SMART" id="SM00724">
    <property type="entry name" value="TLC"/>
    <property type="match status" value="1"/>
</dbReference>
<organism evidence="11 12">
    <name type="scientific">Sphaerosporella brunnea</name>
    <dbReference type="NCBI Taxonomy" id="1250544"/>
    <lineage>
        <taxon>Eukaryota</taxon>
        <taxon>Fungi</taxon>
        <taxon>Dikarya</taxon>
        <taxon>Ascomycota</taxon>
        <taxon>Pezizomycotina</taxon>
        <taxon>Pezizomycetes</taxon>
        <taxon>Pezizales</taxon>
        <taxon>Pyronemataceae</taxon>
        <taxon>Sphaerosporella</taxon>
    </lineage>
</organism>